<keyword evidence="5 9" id="KW-0999">Mitochondrion inner membrane</keyword>
<keyword evidence="6" id="KW-1133">Transmembrane helix</keyword>
<accession>A0A8C8BRQ9</accession>
<keyword evidence="10" id="KW-0732">Signal</keyword>
<keyword evidence="8" id="KW-0472">Membrane</keyword>
<dbReference type="InterPro" id="IPR026769">
    <property type="entry name" value="Mic13"/>
</dbReference>
<comment type="subcellular location">
    <subcellularLocation>
        <location evidence="1 9">Mitochondrion inner membrane</location>
        <topology evidence="1 9">Single-pass membrane protein</topology>
    </subcellularLocation>
</comment>
<dbReference type="GO" id="GO:0044284">
    <property type="term" value="C:mitochondrial crista junction"/>
    <property type="evidence" value="ECO:0007669"/>
    <property type="project" value="TreeGrafter"/>
</dbReference>
<evidence type="ECO:0000256" key="8">
    <source>
        <dbReference type="ARBA" id="ARBA00023136"/>
    </source>
</evidence>
<evidence type="ECO:0000256" key="4">
    <source>
        <dbReference type="ARBA" id="ARBA00022692"/>
    </source>
</evidence>
<comment type="function">
    <text evidence="9">Component of the MICOS complex, a large protein complex of the mitochondrial inner membrane that plays crucial roles in the maintenance of crista junctions, inner membrane architecture, and formation of contact sites to the outer membrane.</text>
</comment>
<dbReference type="GO" id="GO:0042407">
    <property type="term" value="P:cristae formation"/>
    <property type="evidence" value="ECO:0007669"/>
    <property type="project" value="TreeGrafter"/>
</dbReference>
<reference evidence="11" key="2">
    <citation type="submission" date="2025-09" db="UniProtKB">
        <authorList>
            <consortium name="Ensembl"/>
        </authorList>
    </citation>
    <scope>IDENTIFICATION</scope>
</reference>
<evidence type="ECO:0000256" key="3">
    <source>
        <dbReference type="ARBA" id="ARBA00018172"/>
    </source>
</evidence>
<dbReference type="Proteomes" id="UP000694402">
    <property type="component" value="Unassembled WGS sequence"/>
</dbReference>
<gene>
    <name evidence="11" type="primary">SSR2</name>
</gene>
<feature type="chain" id="PRO_5044257566" description="MICOS complex subunit MIC13" evidence="10">
    <location>
        <begin position="19"/>
        <end position="166"/>
    </location>
</feature>
<keyword evidence="7 9" id="KW-0496">Mitochondrion</keyword>
<dbReference type="PANTHER" id="PTHR31816:SF3">
    <property type="entry name" value="MICOS COMPLEX SUBUNIT MIC13"/>
    <property type="match status" value="1"/>
</dbReference>
<name>A0A8C8BRQ9_ONCTS</name>
<organism evidence="11 12">
    <name type="scientific">Oncorhynchus tshawytscha</name>
    <name type="common">Chinook salmon</name>
    <name type="synonym">Salmo tshawytscha</name>
    <dbReference type="NCBI Taxonomy" id="74940"/>
    <lineage>
        <taxon>Eukaryota</taxon>
        <taxon>Metazoa</taxon>
        <taxon>Chordata</taxon>
        <taxon>Craniata</taxon>
        <taxon>Vertebrata</taxon>
        <taxon>Euteleostomi</taxon>
        <taxon>Actinopterygii</taxon>
        <taxon>Neopterygii</taxon>
        <taxon>Teleostei</taxon>
        <taxon>Protacanthopterygii</taxon>
        <taxon>Salmoniformes</taxon>
        <taxon>Salmonidae</taxon>
        <taxon>Salmoninae</taxon>
        <taxon>Oncorhynchus</taxon>
    </lineage>
</organism>
<reference evidence="11" key="1">
    <citation type="submission" date="2025-08" db="UniProtKB">
        <authorList>
            <consortium name="Ensembl"/>
        </authorList>
    </citation>
    <scope>IDENTIFICATION</scope>
</reference>
<evidence type="ECO:0000256" key="2">
    <source>
        <dbReference type="ARBA" id="ARBA00006771"/>
    </source>
</evidence>
<dbReference type="Pfam" id="PF15884">
    <property type="entry name" value="QIL1"/>
    <property type="match status" value="1"/>
</dbReference>
<sequence>MTVSVSFIHLVIFVSVFSSIKVMNTYEAALWSDSSSSNDDTRYNLVSTSAMIPARPSYGEGGSFTLATKVTIAGGALYVTYDSGLLGGSAQGSEVLGKAKAAIPPAVDEWVKYFGFELPAFPKMGFSPVEAWNSGVQSSISALSSGPTALGGYTNQGLQYLKDLTK</sequence>
<dbReference type="GO" id="GO:0061617">
    <property type="term" value="C:MICOS complex"/>
    <property type="evidence" value="ECO:0007669"/>
    <property type="project" value="UniProtKB-UniRule"/>
</dbReference>
<evidence type="ECO:0000256" key="5">
    <source>
        <dbReference type="ARBA" id="ARBA00022792"/>
    </source>
</evidence>
<evidence type="ECO:0000256" key="6">
    <source>
        <dbReference type="ARBA" id="ARBA00022989"/>
    </source>
</evidence>
<feature type="signal peptide" evidence="10">
    <location>
        <begin position="1"/>
        <end position="18"/>
    </location>
</feature>
<evidence type="ECO:0000313" key="11">
    <source>
        <dbReference type="Ensembl" id="ENSOTSP00005000312.2"/>
    </source>
</evidence>
<keyword evidence="12" id="KW-1185">Reference proteome</keyword>
<evidence type="ECO:0000313" key="12">
    <source>
        <dbReference type="Proteomes" id="UP000694402"/>
    </source>
</evidence>
<dbReference type="PANTHER" id="PTHR31816">
    <property type="entry name" value="MICOS COMPLEX SUBUNIT MIC13"/>
    <property type="match status" value="1"/>
</dbReference>
<evidence type="ECO:0000256" key="10">
    <source>
        <dbReference type="SAM" id="SignalP"/>
    </source>
</evidence>
<evidence type="ECO:0000256" key="7">
    <source>
        <dbReference type="ARBA" id="ARBA00023128"/>
    </source>
</evidence>
<keyword evidence="4" id="KW-0812">Transmembrane</keyword>
<comment type="subunit">
    <text evidence="9">Component of the mitochondrial contact site and cristae organizing system (MICOS) complex.</text>
</comment>
<evidence type="ECO:0000256" key="1">
    <source>
        <dbReference type="ARBA" id="ARBA00004434"/>
    </source>
</evidence>
<protein>
    <recommendedName>
        <fullName evidence="3 9">MICOS complex subunit MIC13</fullName>
    </recommendedName>
</protein>
<dbReference type="AlphaFoldDB" id="A0A8C8BRQ9"/>
<comment type="similarity">
    <text evidence="2 9">Belongs to the MICOS complex subunit Mic13 family.</text>
</comment>
<dbReference type="Ensembl" id="ENSOTST00005000401.2">
    <property type="protein sequence ID" value="ENSOTSP00005000312.2"/>
    <property type="gene ID" value="ENSOTSG00005000242.2"/>
</dbReference>
<evidence type="ECO:0000256" key="9">
    <source>
        <dbReference type="RuleBase" id="RU363009"/>
    </source>
</evidence>
<dbReference type="GeneTree" id="ENSGT00390000002629"/>
<proteinExistence type="inferred from homology"/>